<keyword evidence="2" id="KW-0378">Hydrolase</keyword>
<name>A0ABQ6H992_9GAMM</name>
<reference evidence="4 5" key="1">
    <citation type="submission" date="2023-03" db="EMBL/GenBank/DDBJ databases">
        <title>Draft genome sequence of Thalassotalea eurytherma JCM 18482T.</title>
        <authorList>
            <person name="Sawabe T."/>
        </authorList>
    </citation>
    <scope>NUCLEOTIDE SEQUENCE [LARGE SCALE GENOMIC DNA]</scope>
    <source>
        <strain evidence="4 5">JCM 18482</strain>
    </source>
</reference>
<evidence type="ECO:0000256" key="1">
    <source>
        <dbReference type="ARBA" id="ARBA00010613"/>
    </source>
</evidence>
<evidence type="ECO:0000259" key="3">
    <source>
        <dbReference type="PROSITE" id="PS50263"/>
    </source>
</evidence>
<sequence length="278" mass="30642">MAKLSAIQLCSVPDVEKNLSQIDALLAGLEKDPEHIVLLPECCLFFGGRDSQQLELAQNSIDSGQNYLVDALAELAAKHSVYLVAGTIPKLDINGEKFLNRSYVFSPQGQILSHYDKIHLFDVAVQDSEKNYLESKYTQAGQSITAVNLPFANLGLTVCYDLRFPELYRALTKQGVDIITVPAAFTQVTGKAHWQPLLQARAIENQCFILAAGQQGCHANGRETWGHSMIITPWGEIKACLAEGEGSITLDVDVESINSIRQAMPVNTHNRFKTELIK</sequence>
<dbReference type="RefSeq" id="WP_284208764.1">
    <property type="nucleotide sequence ID" value="NZ_BSSU01000014.1"/>
</dbReference>
<dbReference type="PROSITE" id="PS01227">
    <property type="entry name" value="UPF0012"/>
    <property type="match status" value="1"/>
</dbReference>
<dbReference type="InterPro" id="IPR036526">
    <property type="entry name" value="C-N_Hydrolase_sf"/>
</dbReference>
<organism evidence="4 5">
    <name type="scientific">Thalassotalea eurytherma</name>
    <dbReference type="NCBI Taxonomy" id="1144278"/>
    <lineage>
        <taxon>Bacteria</taxon>
        <taxon>Pseudomonadati</taxon>
        <taxon>Pseudomonadota</taxon>
        <taxon>Gammaproteobacteria</taxon>
        <taxon>Alteromonadales</taxon>
        <taxon>Colwelliaceae</taxon>
        <taxon>Thalassotalea</taxon>
    </lineage>
</organism>
<gene>
    <name evidence="4" type="ORF">theurythT_27940</name>
</gene>
<dbReference type="InterPro" id="IPR003010">
    <property type="entry name" value="C-N_Hydrolase"/>
</dbReference>
<dbReference type="EMBL" id="BSSU01000014">
    <property type="protein sequence ID" value="GLX83342.1"/>
    <property type="molecule type" value="Genomic_DNA"/>
</dbReference>
<evidence type="ECO:0000313" key="4">
    <source>
        <dbReference type="EMBL" id="GLX83342.1"/>
    </source>
</evidence>
<dbReference type="PROSITE" id="PS50263">
    <property type="entry name" value="CN_HYDROLASE"/>
    <property type="match status" value="1"/>
</dbReference>
<proteinExistence type="inferred from homology"/>
<dbReference type="Gene3D" id="3.60.110.10">
    <property type="entry name" value="Carbon-nitrogen hydrolase"/>
    <property type="match status" value="1"/>
</dbReference>
<evidence type="ECO:0000256" key="2">
    <source>
        <dbReference type="ARBA" id="ARBA00022801"/>
    </source>
</evidence>
<dbReference type="CDD" id="cd07572">
    <property type="entry name" value="nit"/>
    <property type="match status" value="1"/>
</dbReference>
<dbReference type="Pfam" id="PF00795">
    <property type="entry name" value="CN_hydrolase"/>
    <property type="match status" value="1"/>
</dbReference>
<dbReference type="SUPFAM" id="SSF56317">
    <property type="entry name" value="Carbon-nitrogen hydrolase"/>
    <property type="match status" value="1"/>
</dbReference>
<protein>
    <submittedName>
        <fullName evidence="4">Amidohydrolase</fullName>
    </submittedName>
</protein>
<feature type="domain" description="CN hydrolase" evidence="3">
    <location>
        <begin position="2"/>
        <end position="254"/>
    </location>
</feature>
<dbReference type="PANTHER" id="PTHR23088">
    <property type="entry name" value="NITRILASE-RELATED"/>
    <property type="match status" value="1"/>
</dbReference>
<keyword evidence="5" id="KW-1185">Reference proteome</keyword>
<comment type="caution">
    <text evidence="4">The sequence shown here is derived from an EMBL/GenBank/DDBJ whole genome shotgun (WGS) entry which is preliminary data.</text>
</comment>
<evidence type="ECO:0000313" key="5">
    <source>
        <dbReference type="Proteomes" id="UP001157133"/>
    </source>
</evidence>
<dbReference type="Proteomes" id="UP001157133">
    <property type="component" value="Unassembled WGS sequence"/>
</dbReference>
<accession>A0ABQ6H992</accession>
<comment type="similarity">
    <text evidence="1">Belongs to the carbon-nitrogen hydrolase superfamily. NIT1/NIT2 family.</text>
</comment>
<dbReference type="InterPro" id="IPR045254">
    <property type="entry name" value="Nit1/2_C-N_Hydrolase"/>
</dbReference>
<dbReference type="PANTHER" id="PTHR23088:SF27">
    <property type="entry name" value="DEAMINATED GLUTATHIONE AMIDASE"/>
    <property type="match status" value="1"/>
</dbReference>
<dbReference type="InterPro" id="IPR001110">
    <property type="entry name" value="UPF0012_CS"/>
</dbReference>